<comment type="caution">
    <text evidence="1">The sequence shown here is derived from an EMBL/GenBank/DDBJ whole genome shotgun (WGS) entry which is preliminary data.</text>
</comment>
<protein>
    <submittedName>
        <fullName evidence="1">Uncharacterized protein</fullName>
    </submittedName>
</protein>
<dbReference type="Proteomes" id="UP000324800">
    <property type="component" value="Unassembled WGS sequence"/>
</dbReference>
<organism evidence="1 2">
    <name type="scientific">Streblomastix strix</name>
    <dbReference type="NCBI Taxonomy" id="222440"/>
    <lineage>
        <taxon>Eukaryota</taxon>
        <taxon>Metamonada</taxon>
        <taxon>Preaxostyla</taxon>
        <taxon>Oxymonadida</taxon>
        <taxon>Streblomastigidae</taxon>
        <taxon>Streblomastix</taxon>
    </lineage>
</organism>
<sequence>MVDQKIDLEMIDICAQTMNQDVANILEWDNLDEHEQEQRALALYEVYKGDSLNELKKKFDYWTLVCIQKRIVNCFTGTERVLIDIIELVAQRGVLTNIKYPFHQTDLLFQDDHRSELFEKISSYGQQEN</sequence>
<gene>
    <name evidence="1" type="ORF">EZS28_027972</name>
</gene>
<proteinExistence type="predicted"/>
<name>A0A5J4V298_9EUKA</name>
<evidence type="ECO:0000313" key="1">
    <source>
        <dbReference type="EMBL" id="KAA6376502.1"/>
    </source>
</evidence>
<evidence type="ECO:0000313" key="2">
    <source>
        <dbReference type="Proteomes" id="UP000324800"/>
    </source>
</evidence>
<accession>A0A5J4V298</accession>
<reference evidence="1 2" key="1">
    <citation type="submission" date="2019-03" db="EMBL/GenBank/DDBJ databases">
        <title>Single cell metagenomics reveals metabolic interactions within the superorganism composed of flagellate Streblomastix strix and complex community of Bacteroidetes bacteria on its surface.</title>
        <authorList>
            <person name="Treitli S.C."/>
            <person name="Kolisko M."/>
            <person name="Husnik F."/>
            <person name="Keeling P."/>
            <person name="Hampl V."/>
        </authorList>
    </citation>
    <scope>NUCLEOTIDE SEQUENCE [LARGE SCALE GENOMIC DNA]</scope>
    <source>
        <strain evidence="1">ST1C</strain>
    </source>
</reference>
<dbReference type="AlphaFoldDB" id="A0A5J4V298"/>
<dbReference type="EMBL" id="SNRW01010473">
    <property type="protein sequence ID" value="KAA6376502.1"/>
    <property type="molecule type" value="Genomic_DNA"/>
</dbReference>